<accession>A0A914YSG5</accession>
<evidence type="ECO:0000313" key="4">
    <source>
        <dbReference type="WBParaSite" id="PSU_v2.g3656.t1"/>
    </source>
</evidence>
<evidence type="ECO:0000256" key="2">
    <source>
        <dbReference type="SAM" id="Phobius"/>
    </source>
</evidence>
<feature type="compositionally biased region" description="Basic and acidic residues" evidence="1">
    <location>
        <begin position="483"/>
        <end position="492"/>
    </location>
</feature>
<keyword evidence="2" id="KW-1133">Transmembrane helix</keyword>
<feature type="compositionally biased region" description="Acidic residues" evidence="1">
    <location>
        <begin position="390"/>
        <end position="406"/>
    </location>
</feature>
<protein>
    <submittedName>
        <fullName evidence="4">Uncharacterized protein</fullName>
    </submittedName>
</protein>
<organism evidence="3 4">
    <name type="scientific">Panagrolaimus superbus</name>
    <dbReference type="NCBI Taxonomy" id="310955"/>
    <lineage>
        <taxon>Eukaryota</taxon>
        <taxon>Metazoa</taxon>
        <taxon>Ecdysozoa</taxon>
        <taxon>Nematoda</taxon>
        <taxon>Chromadorea</taxon>
        <taxon>Rhabditida</taxon>
        <taxon>Tylenchina</taxon>
        <taxon>Panagrolaimomorpha</taxon>
        <taxon>Panagrolaimoidea</taxon>
        <taxon>Panagrolaimidae</taxon>
        <taxon>Panagrolaimus</taxon>
    </lineage>
</organism>
<dbReference type="WBParaSite" id="PSU_v2.g3656.t1">
    <property type="protein sequence ID" value="PSU_v2.g3656.t1"/>
    <property type="gene ID" value="PSU_v2.g3656"/>
</dbReference>
<feature type="region of interest" description="Disordered" evidence="1">
    <location>
        <begin position="301"/>
        <end position="410"/>
    </location>
</feature>
<evidence type="ECO:0000313" key="3">
    <source>
        <dbReference type="Proteomes" id="UP000887577"/>
    </source>
</evidence>
<keyword evidence="2" id="KW-0472">Membrane</keyword>
<feature type="region of interest" description="Disordered" evidence="1">
    <location>
        <begin position="443"/>
        <end position="492"/>
    </location>
</feature>
<sequence>MSSVFGIGKFLPPYMKMEDIKLIDKGRLELNETFAGQNASFWWKSKNDAMLPSGIFFDSFNNVQINILNSSKFLPYFLRIGSFQPLPSMKFKFDESCNGAEFELYINLRDTPDCQIRIRQVNGGFKFSTKFSSSEEFIKDSSLSPTLIIGKNEVYVKIASLLTIKSYQICNVSTPDVPGDQFVIQVSPIQKIASCKKAEVTILKEDVANGIEILIDRLKIPVPTPTGILNSTVVSANALTESAKAALEWWWFAAGGILLLLIICVALPILIICIYRRKKKQKTKRKIREVSKSIISDEIPIQPKKSKDQTKAKTEDLPAKKKSKLKDLQMEKKESKEEEKKKANNQKKQKTKEDVSKNQESVEQPVAPRKQTKICDSFRERYGYQKESVVDEEENVGGADDKEDPENPLPWYIRNMGVVYQPDPVTDNKTTIQTTQNGTTFSTVSTQNISEKTQQSTTGSSVDKAALTAPKPKRKTSTQSNDRSSKITLEMK</sequence>
<feature type="compositionally biased region" description="Polar residues" evidence="1">
    <location>
        <begin position="447"/>
        <end position="461"/>
    </location>
</feature>
<feature type="transmembrane region" description="Helical" evidence="2">
    <location>
        <begin position="249"/>
        <end position="275"/>
    </location>
</feature>
<dbReference type="AlphaFoldDB" id="A0A914YSG5"/>
<proteinExistence type="predicted"/>
<keyword evidence="3" id="KW-1185">Reference proteome</keyword>
<reference evidence="4" key="1">
    <citation type="submission" date="2022-11" db="UniProtKB">
        <authorList>
            <consortium name="WormBaseParasite"/>
        </authorList>
    </citation>
    <scope>IDENTIFICATION</scope>
</reference>
<name>A0A914YSG5_9BILA</name>
<keyword evidence="2" id="KW-0812">Transmembrane</keyword>
<feature type="compositionally biased region" description="Basic and acidic residues" evidence="1">
    <location>
        <begin position="305"/>
        <end position="342"/>
    </location>
</feature>
<evidence type="ECO:0000256" key="1">
    <source>
        <dbReference type="SAM" id="MobiDB-lite"/>
    </source>
</evidence>
<dbReference type="Proteomes" id="UP000887577">
    <property type="component" value="Unplaced"/>
</dbReference>